<evidence type="ECO:0000313" key="3">
    <source>
        <dbReference type="Proteomes" id="UP000694426"/>
    </source>
</evidence>
<evidence type="ECO:0000256" key="1">
    <source>
        <dbReference type="SAM" id="MobiDB-lite"/>
    </source>
</evidence>
<evidence type="ECO:0000313" key="2">
    <source>
        <dbReference type="Ensembl" id="ENSABRP00000025870.1"/>
    </source>
</evidence>
<name>A0A8B9CVK3_9AVES</name>
<feature type="region of interest" description="Disordered" evidence="1">
    <location>
        <begin position="1"/>
        <end position="115"/>
    </location>
</feature>
<feature type="compositionally biased region" description="Low complexity" evidence="1">
    <location>
        <begin position="1"/>
        <end position="12"/>
    </location>
</feature>
<accession>A0A8B9CVK3</accession>
<dbReference type="AlphaFoldDB" id="A0A8B9CVK3"/>
<reference evidence="2" key="2">
    <citation type="submission" date="2025-09" db="UniProtKB">
        <authorList>
            <consortium name="Ensembl"/>
        </authorList>
    </citation>
    <scope>IDENTIFICATION</scope>
</reference>
<sequence length="115" mass="11995">MGSATGSATGSGCCMALSASRPWPRRAQRCPEAPRRLREPGTPPATATPPGEPPSPHTCPAPWPRTPWAPASGVCPHGETKLLPAHEAPPRPSYERAAPPDSLSGDKAPEKSRCS</sequence>
<reference evidence="2" key="1">
    <citation type="submission" date="2025-08" db="UniProtKB">
        <authorList>
            <consortium name="Ensembl"/>
        </authorList>
    </citation>
    <scope>IDENTIFICATION</scope>
</reference>
<organism evidence="2 3">
    <name type="scientific">Anser brachyrhynchus</name>
    <name type="common">Pink-footed goose</name>
    <dbReference type="NCBI Taxonomy" id="132585"/>
    <lineage>
        <taxon>Eukaryota</taxon>
        <taxon>Metazoa</taxon>
        <taxon>Chordata</taxon>
        <taxon>Craniata</taxon>
        <taxon>Vertebrata</taxon>
        <taxon>Euteleostomi</taxon>
        <taxon>Archelosauria</taxon>
        <taxon>Archosauria</taxon>
        <taxon>Dinosauria</taxon>
        <taxon>Saurischia</taxon>
        <taxon>Theropoda</taxon>
        <taxon>Coelurosauria</taxon>
        <taxon>Aves</taxon>
        <taxon>Neognathae</taxon>
        <taxon>Galloanserae</taxon>
        <taxon>Anseriformes</taxon>
        <taxon>Anatidae</taxon>
        <taxon>Anserinae</taxon>
        <taxon>Anser</taxon>
    </lineage>
</organism>
<dbReference type="Proteomes" id="UP000694426">
    <property type="component" value="Unplaced"/>
</dbReference>
<dbReference type="Ensembl" id="ENSABRT00000036217.1">
    <property type="protein sequence ID" value="ENSABRP00000025870.1"/>
    <property type="gene ID" value="ENSABRG00000021685.1"/>
</dbReference>
<proteinExistence type="predicted"/>
<keyword evidence="3" id="KW-1185">Reference proteome</keyword>
<protein>
    <submittedName>
        <fullName evidence="2">Uncharacterized protein</fullName>
    </submittedName>
</protein>
<feature type="compositionally biased region" description="Pro residues" evidence="1">
    <location>
        <begin position="41"/>
        <end position="67"/>
    </location>
</feature>